<dbReference type="RefSeq" id="WP_133588514.1">
    <property type="nucleotide sequence ID" value="NZ_CP037953.1"/>
</dbReference>
<dbReference type="EMBL" id="SNYM01000003">
    <property type="protein sequence ID" value="TDQ49845.1"/>
    <property type="molecule type" value="Genomic_DNA"/>
</dbReference>
<dbReference type="Pfam" id="PF01189">
    <property type="entry name" value="Methyltr_RsmB-F"/>
    <property type="match status" value="1"/>
</dbReference>
<dbReference type="Gene3D" id="1.10.940.10">
    <property type="entry name" value="NusB-like"/>
    <property type="match status" value="1"/>
</dbReference>
<organism evidence="7 8">
    <name type="scientific">Permianibacter aggregans</name>
    <dbReference type="NCBI Taxonomy" id="1510150"/>
    <lineage>
        <taxon>Bacteria</taxon>
        <taxon>Pseudomonadati</taxon>
        <taxon>Pseudomonadota</taxon>
        <taxon>Gammaproteobacteria</taxon>
        <taxon>Pseudomonadales</taxon>
        <taxon>Pseudomonadaceae</taxon>
        <taxon>Permianibacter</taxon>
    </lineage>
</organism>
<proteinExistence type="inferred from homology"/>
<dbReference type="PANTHER" id="PTHR22807">
    <property type="entry name" value="NOP2 YEAST -RELATED NOL1/NOP2/FMU SUN DOMAIN-CONTAINING"/>
    <property type="match status" value="1"/>
</dbReference>
<comment type="caution">
    <text evidence="7">The sequence shown here is derived from an EMBL/GenBank/DDBJ whole genome shotgun (WGS) entry which is preliminary data.</text>
</comment>
<dbReference type="AlphaFoldDB" id="A0A4R6UWF9"/>
<dbReference type="GO" id="GO:0008173">
    <property type="term" value="F:RNA methyltransferase activity"/>
    <property type="evidence" value="ECO:0007669"/>
    <property type="project" value="InterPro"/>
</dbReference>
<dbReference type="GO" id="GO:0003723">
    <property type="term" value="F:RNA binding"/>
    <property type="evidence" value="ECO:0007669"/>
    <property type="project" value="UniProtKB-UniRule"/>
</dbReference>
<dbReference type="SUPFAM" id="SSF48013">
    <property type="entry name" value="NusB-like"/>
    <property type="match status" value="1"/>
</dbReference>
<dbReference type="InterPro" id="IPR054728">
    <property type="entry name" value="RsmB-like_ferredoxin"/>
</dbReference>
<dbReference type="InterPro" id="IPR023267">
    <property type="entry name" value="RCMT"/>
</dbReference>
<keyword evidence="4 5" id="KW-0694">RNA-binding</keyword>
<evidence type="ECO:0000256" key="1">
    <source>
        <dbReference type="ARBA" id="ARBA00022603"/>
    </source>
</evidence>
<evidence type="ECO:0000259" key="6">
    <source>
        <dbReference type="PROSITE" id="PS51686"/>
    </source>
</evidence>
<dbReference type="InterPro" id="IPR035926">
    <property type="entry name" value="NusB-like_sf"/>
</dbReference>
<evidence type="ECO:0000256" key="4">
    <source>
        <dbReference type="ARBA" id="ARBA00022884"/>
    </source>
</evidence>
<dbReference type="InterPro" id="IPR049560">
    <property type="entry name" value="MeTrfase_RsmB-F_NOP2_cat"/>
</dbReference>
<dbReference type="OrthoDB" id="9810297at2"/>
<keyword evidence="2 5" id="KW-0808">Transferase</keyword>
<comment type="caution">
    <text evidence="5">Lacks conserved residue(s) required for the propagation of feature annotation.</text>
</comment>
<evidence type="ECO:0000256" key="2">
    <source>
        <dbReference type="ARBA" id="ARBA00022679"/>
    </source>
</evidence>
<dbReference type="GO" id="GO:0001510">
    <property type="term" value="P:RNA methylation"/>
    <property type="evidence" value="ECO:0007669"/>
    <property type="project" value="InterPro"/>
</dbReference>
<keyword evidence="3 5" id="KW-0949">S-adenosyl-L-methionine</keyword>
<sequence length="444" mass="49853">MSAVRFARTRFRQASELLALVLPGQYPADSVIERYFKAHREMGSQDRGFAAETVYGCLRRLGEIRATIQPLIDDMNEERQAPYITAAYLVMAQGWQTKSFADTEFNREAETLVKQIRQFDKTRLSEAERCNLSDTVYQALSTTFTSDDIQRLAQALNQPAPVDLRVNTAKTDRERLQRELGAQGFDCEPTRLSVWGLRRAQRGPLFNTPAFKQGQFELQDEASQLVSWLLAPKPRETIVDFCAGAGGKSLHLSQLMRNRGKVIACDISARRLEQMSPRLRRAGCDNVQLQPLADEHDPILGNWREQADAVLVDAPCSGTGTYRRNPDLKWRSLDLPALNALQASILQSAGRLLKPGGRLVYATCSVLSQENEAIVDQFLADHPQFERVGVDRQYEDSEAILASLQTIDASAAEALRTQGTLRLYPHLHQTDGFFAQRLQRKASA</sequence>
<comment type="similarity">
    <text evidence="5">Belongs to the class I-like SAM-binding methyltransferase superfamily. RsmB/NOP family.</text>
</comment>
<dbReference type="Pfam" id="PF22458">
    <property type="entry name" value="RsmF-B_ferredox"/>
    <property type="match status" value="1"/>
</dbReference>
<gene>
    <name evidence="7" type="ORF">EV696_103218</name>
</gene>
<protein>
    <submittedName>
        <fullName evidence="7">16S rRNA (Cytosine967-C5)-methyltransferase</fullName>
    </submittedName>
</protein>
<keyword evidence="1 5" id="KW-0489">Methyltransferase</keyword>
<evidence type="ECO:0000256" key="5">
    <source>
        <dbReference type="PROSITE-ProRule" id="PRU01023"/>
    </source>
</evidence>
<dbReference type="PANTHER" id="PTHR22807:SF53">
    <property type="entry name" value="RIBOSOMAL RNA SMALL SUBUNIT METHYLTRANSFERASE B-RELATED"/>
    <property type="match status" value="1"/>
</dbReference>
<dbReference type="InterPro" id="IPR001678">
    <property type="entry name" value="MeTrfase_RsmB-F_NOP2_dom"/>
</dbReference>
<dbReference type="PRINTS" id="PR02008">
    <property type="entry name" value="RCMTFAMILY"/>
</dbReference>
<feature type="binding site" evidence="5">
    <location>
        <position position="266"/>
    </location>
    <ligand>
        <name>S-adenosyl-L-methionine</name>
        <dbReference type="ChEBI" id="CHEBI:59789"/>
    </ligand>
</feature>
<evidence type="ECO:0000256" key="3">
    <source>
        <dbReference type="ARBA" id="ARBA00022691"/>
    </source>
</evidence>
<feature type="domain" description="SAM-dependent MTase RsmB/NOP-type" evidence="6">
    <location>
        <begin position="152"/>
        <end position="441"/>
    </location>
</feature>
<evidence type="ECO:0000313" key="7">
    <source>
        <dbReference type="EMBL" id="TDQ49845.1"/>
    </source>
</evidence>
<keyword evidence="8" id="KW-1185">Reference proteome</keyword>
<dbReference type="Proteomes" id="UP000295375">
    <property type="component" value="Unassembled WGS sequence"/>
</dbReference>
<accession>A0A4R6UWF9</accession>
<name>A0A4R6UWF9_9GAMM</name>
<evidence type="ECO:0000313" key="8">
    <source>
        <dbReference type="Proteomes" id="UP000295375"/>
    </source>
</evidence>
<dbReference type="PROSITE" id="PS51686">
    <property type="entry name" value="SAM_MT_RSMB_NOP"/>
    <property type="match status" value="1"/>
</dbReference>
<feature type="binding site" evidence="5">
    <location>
        <position position="313"/>
    </location>
    <ligand>
        <name>S-adenosyl-L-methionine</name>
        <dbReference type="ChEBI" id="CHEBI:59789"/>
    </ligand>
</feature>
<dbReference type="Gene3D" id="3.40.50.150">
    <property type="entry name" value="Vaccinia Virus protein VP39"/>
    <property type="match status" value="1"/>
</dbReference>
<feature type="active site" description="Nucleophile" evidence="5">
    <location>
        <position position="364"/>
    </location>
</feature>
<dbReference type="CDD" id="cd02440">
    <property type="entry name" value="AdoMet_MTases"/>
    <property type="match status" value="1"/>
</dbReference>
<dbReference type="SUPFAM" id="SSF53335">
    <property type="entry name" value="S-adenosyl-L-methionine-dependent methyltransferases"/>
    <property type="match status" value="1"/>
</dbReference>
<dbReference type="InterPro" id="IPR029063">
    <property type="entry name" value="SAM-dependent_MTases_sf"/>
</dbReference>
<reference evidence="7 8" key="1">
    <citation type="submission" date="2019-03" db="EMBL/GenBank/DDBJ databases">
        <title>Genomic Encyclopedia of Type Strains, Phase IV (KMG-IV): sequencing the most valuable type-strain genomes for metagenomic binning, comparative biology and taxonomic classification.</title>
        <authorList>
            <person name="Goeker M."/>
        </authorList>
    </citation>
    <scope>NUCLEOTIDE SEQUENCE [LARGE SCALE GENOMIC DNA]</scope>
    <source>
        <strain evidence="7 8">DSM 103792</strain>
    </source>
</reference>